<evidence type="ECO:0000256" key="6">
    <source>
        <dbReference type="ARBA" id="ARBA00022837"/>
    </source>
</evidence>
<dbReference type="InterPro" id="IPR050174">
    <property type="entry name" value="Protocadherin/Cadherin-CA"/>
</dbReference>
<dbReference type="InterPro" id="IPR013164">
    <property type="entry name" value="Cadherin_N"/>
</dbReference>
<feature type="compositionally biased region" description="Low complexity" evidence="13">
    <location>
        <begin position="1201"/>
        <end position="1224"/>
    </location>
</feature>
<sequence>MDPLLAALLCLCCLRCAVTAAAAAATAAQASAHSSALRYSVREEEPPGTLVGNLARDLGLTAAQLHARGFRALQGTNASDYLVVSADSGEVRVRGRLDREAVCPRVAGDSGCALLLEAVLDRPMELARVHVDVLDVNDHAPRFPAESALLEITESAAAGTRFLLEGAHDPDAGANALRRYAMEPDDGAFALDVQPAGGGGARAPVLVVRRALDRERQAVHTYVLTALDGGHPPLTGTTLLTVRVLDSNDNAPTFDRPVYQARVPENAPVGTPVVQLNASDPDEGANGEVVYALGAHVAPRVRDLFAVDSRSGRVTLKGALDYEEANAYEIYVQARDRGPNSIPVHGEVLVRILDVNDNAPDVQVLILGQGGSGSSGGGTGGAAVIGVSEGVPPGAFVAFVRVKDRDSGANGRVSCTLEGASAVGPGAALPFALRASDGGEDYTLVTATQLDREAAAEYNLTVVARDNGVPPLVSVKTFTVRVTDENDNAPRFSRSAYELHVPENNIPGAYIGSVSASDSDAQQNAQVAYSIVDSQIDGMSVFTYVSINPASGALYALRAFDHEHARRLEFRVQARDNGAPPLRGEAAVALVIGDVNDNAPVVVAPPLDANGTADVYVAPGARAGTLVTQVRASDDDGAGGGDVDDGGDGNENARLSYSIARGNDRGLFRIDASNGDVRTARALPYEHARHELAIAVRDGGEPAFTATATVRVLVTDARPEGRLLGSSGDDVGGNGGGGAGGADGAFTTSFIVIVALGAVSCVLLVAMVMIALRCKRENKEMRTYNCRAAAESSAQPSPRKNDVTLVRNELEAAACSKAGSDADLASVIALHTYEYQSFLPSEAAGGTRGSGDARGDDAAVYRKAPAPAYGSSAAPAPRKPLPCHALNGVSGQPDLLLGGFAQPAAQRSRFFLEPNNHFNRQQQQQQQQQQSSRSLSCKEADRLSFKDSGHGDSDPGDSDQDTTRGSYSEVAAKETVPLQPQRGCTDDGAAAAAGPREEQGERRPMVKNNGGVVVVKVWKFIREQRWSDEIIPVAIITSQDFENPPIGTSVAVKTSQSLAGDGDVHSNCTPECKVLGHSDRCWMPAFNGAEGRPGGGACHEGVYVAVATGDAPAGGPHRDFPRRTFSTFGKDDSDGAPTPSPGATSRPYLAFTGPAANASGSSAERPPVPGSRPNTLRLGAAPYAAGAAAKSPPRHPNADHNGNNGNNNGKSTTTPSDDSDGSASMPCQECAGPSVPNNVAPTPLNNAHLAPTSLPFSARRLAPIPEPSCAELEEADAEPAMLASRERHGTRGEGLDATQVVAEIEQLLRDSAS</sequence>
<keyword evidence="6 12" id="KW-0106">Calcium</keyword>
<feature type="region of interest" description="Disordered" evidence="13">
    <location>
        <begin position="632"/>
        <end position="651"/>
    </location>
</feature>
<evidence type="ECO:0000256" key="1">
    <source>
        <dbReference type="ARBA" id="ARBA00004251"/>
    </source>
</evidence>
<feature type="transmembrane region" description="Helical" evidence="14">
    <location>
        <begin position="750"/>
        <end position="772"/>
    </location>
</feature>
<feature type="domain" description="Cadherin" evidence="16">
    <location>
        <begin position="144"/>
        <end position="254"/>
    </location>
</feature>
<dbReference type="GO" id="GO:0005509">
    <property type="term" value="F:calcium ion binding"/>
    <property type="evidence" value="ECO:0007669"/>
    <property type="project" value="UniProtKB-UniRule"/>
</dbReference>
<feature type="domain" description="Cadherin" evidence="16">
    <location>
        <begin position="255"/>
        <end position="362"/>
    </location>
</feature>
<evidence type="ECO:0000256" key="4">
    <source>
        <dbReference type="ARBA" id="ARBA00022729"/>
    </source>
</evidence>
<feature type="compositionally biased region" description="Polar residues" evidence="13">
    <location>
        <begin position="1235"/>
        <end position="1245"/>
    </location>
</feature>
<dbReference type="InterPro" id="IPR002126">
    <property type="entry name" value="Cadherin-like_dom"/>
</dbReference>
<name>A0A0S1VVP3_LETCA</name>
<keyword evidence="3 14" id="KW-0812">Transmembrane</keyword>
<keyword evidence="8 14" id="KW-1133">Transmembrane helix</keyword>
<dbReference type="InterPro" id="IPR015919">
    <property type="entry name" value="Cadherin-like_sf"/>
</dbReference>
<keyword evidence="7" id="KW-0130">Cell adhesion</keyword>
<evidence type="ECO:0000256" key="12">
    <source>
        <dbReference type="PROSITE-ProRule" id="PRU00043"/>
    </source>
</evidence>
<dbReference type="Pfam" id="PF00028">
    <property type="entry name" value="Cadherin"/>
    <property type="match status" value="5"/>
</dbReference>
<gene>
    <name evidence="17" type="primary">Pcdh-a</name>
</gene>
<feature type="region of interest" description="Disordered" evidence="13">
    <location>
        <begin position="918"/>
        <end position="1005"/>
    </location>
</feature>
<feature type="region of interest" description="Disordered" evidence="13">
    <location>
        <begin position="1272"/>
        <end position="1297"/>
    </location>
</feature>
<evidence type="ECO:0000256" key="10">
    <source>
        <dbReference type="ARBA" id="ARBA00023180"/>
    </source>
</evidence>
<feature type="domain" description="Cadherin" evidence="16">
    <location>
        <begin position="387"/>
        <end position="492"/>
    </location>
</feature>
<proteinExistence type="evidence at transcript level"/>
<dbReference type="FunFam" id="2.60.40.60:FF:000007">
    <property type="entry name" value="Protocadherin alpha 2"/>
    <property type="match status" value="1"/>
</dbReference>
<evidence type="ECO:0000256" key="11">
    <source>
        <dbReference type="ARBA" id="ARBA00067603"/>
    </source>
</evidence>
<dbReference type="SMART" id="SM00112">
    <property type="entry name" value="CA"/>
    <property type="match status" value="6"/>
</dbReference>
<evidence type="ECO:0000256" key="15">
    <source>
        <dbReference type="SAM" id="SignalP"/>
    </source>
</evidence>
<dbReference type="PRINTS" id="PR00205">
    <property type="entry name" value="CADHERIN"/>
</dbReference>
<accession>A0A0S1VVP3</accession>
<dbReference type="Gene3D" id="2.60.40.60">
    <property type="entry name" value="Cadherins"/>
    <property type="match status" value="6"/>
</dbReference>
<organism evidence="17">
    <name type="scientific">Lethenteron camtschaticum</name>
    <name type="common">Japanese lamprey</name>
    <name type="synonym">Lampetra japonica</name>
    <dbReference type="NCBI Taxonomy" id="980415"/>
    <lineage>
        <taxon>Eukaryota</taxon>
        <taxon>Metazoa</taxon>
        <taxon>Chordata</taxon>
        <taxon>Craniata</taxon>
        <taxon>Vertebrata</taxon>
        <taxon>Cyclostomata</taxon>
        <taxon>Hyperoartia</taxon>
        <taxon>Petromyzontiformes</taxon>
        <taxon>Petromyzontidae</taxon>
        <taxon>Lethenteron</taxon>
    </lineage>
</organism>
<dbReference type="Pfam" id="PF08266">
    <property type="entry name" value="Cadherin_2"/>
    <property type="match status" value="1"/>
</dbReference>
<evidence type="ECO:0000256" key="9">
    <source>
        <dbReference type="ARBA" id="ARBA00023136"/>
    </source>
</evidence>
<dbReference type="GO" id="GO:0005886">
    <property type="term" value="C:plasma membrane"/>
    <property type="evidence" value="ECO:0007669"/>
    <property type="project" value="UniProtKB-SubCell"/>
</dbReference>
<dbReference type="PROSITE" id="PS50268">
    <property type="entry name" value="CADHERIN_2"/>
    <property type="match status" value="6"/>
</dbReference>
<feature type="compositionally biased region" description="Low complexity" evidence="13">
    <location>
        <begin position="1179"/>
        <end position="1189"/>
    </location>
</feature>
<feature type="signal peptide" evidence="15">
    <location>
        <begin position="1"/>
        <end position="20"/>
    </location>
</feature>
<feature type="domain" description="Cadherin" evidence="16">
    <location>
        <begin position="33"/>
        <end position="143"/>
    </location>
</feature>
<feature type="compositionally biased region" description="Basic and acidic residues" evidence="13">
    <location>
        <begin position="936"/>
        <end position="953"/>
    </location>
</feature>
<dbReference type="GO" id="GO:0007156">
    <property type="term" value="P:homophilic cell adhesion via plasma membrane adhesion molecules"/>
    <property type="evidence" value="ECO:0007669"/>
    <property type="project" value="InterPro"/>
</dbReference>
<dbReference type="PANTHER" id="PTHR24028:SF146">
    <property type="entry name" value="CADHERIN 96CB, ISOFORM D-RELATED"/>
    <property type="match status" value="1"/>
</dbReference>
<feature type="compositionally biased region" description="Basic and acidic residues" evidence="13">
    <location>
        <begin position="1284"/>
        <end position="1294"/>
    </location>
</feature>
<dbReference type="SUPFAM" id="SSF49313">
    <property type="entry name" value="Cadherin-like"/>
    <property type="match status" value="6"/>
</dbReference>
<keyword evidence="9 14" id="KW-0472">Membrane</keyword>
<keyword evidence="5" id="KW-0677">Repeat</keyword>
<evidence type="ECO:0000256" key="7">
    <source>
        <dbReference type="ARBA" id="ARBA00022889"/>
    </source>
</evidence>
<feature type="region of interest" description="Disordered" evidence="13">
    <location>
        <begin position="1110"/>
        <end position="1246"/>
    </location>
</feature>
<evidence type="ECO:0000256" key="13">
    <source>
        <dbReference type="SAM" id="MobiDB-lite"/>
    </source>
</evidence>
<feature type="domain" description="Cadherin" evidence="16">
    <location>
        <begin position="493"/>
        <end position="602"/>
    </location>
</feature>
<dbReference type="CDD" id="cd11304">
    <property type="entry name" value="Cadherin_repeat"/>
    <property type="match status" value="6"/>
</dbReference>
<evidence type="ECO:0000256" key="8">
    <source>
        <dbReference type="ARBA" id="ARBA00022989"/>
    </source>
</evidence>
<dbReference type="PANTHER" id="PTHR24028">
    <property type="entry name" value="CADHERIN-87A"/>
    <property type="match status" value="1"/>
</dbReference>
<evidence type="ECO:0000256" key="2">
    <source>
        <dbReference type="ARBA" id="ARBA00022475"/>
    </source>
</evidence>
<dbReference type="FunFam" id="2.60.40.60:FF:000002">
    <property type="entry name" value="Protocadherin alpha 2"/>
    <property type="match status" value="1"/>
</dbReference>
<dbReference type="FunFam" id="2.60.40.60:FF:000001">
    <property type="entry name" value="Protocadherin alpha 2"/>
    <property type="match status" value="1"/>
</dbReference>
<dbReference type="InterPro" id="IPR020894">
    <property type="entry name" value="Cadherin_CS"/>
</dbReference>
<evidence type="ECO:0000313" key="17">
    <source>
        <dbReference type="EMBL" id="ALM55023.1"/>
    </source>
</evidence>
<dbReference type="PROSITE" id="PS00232">
    <property type="entry name" value="CADHERIN_1"/>
    <property type="match status" value="4"/>
</dbReference>
<dbReference type="FunFam" id="2.60.40.60:FF:000092">
    <property type="entry name" value="Protocadherin 8"/>
    <property type="match status" value="1"/>
</dbReference>
<feature type="domain" description="Cadherin" evidence="16">
    <location>
        <begin position="609"/>
        <end position="724"/>
    </location>
</feature>
<evidence type="ECO:0000256" key="5">
    <source>
        <dbReference type="ARBA" id="ARBA00022737"/>
    </source>
</evidence>
<feature type="compositionally biased region" description="Basic and acidic residues" evidence="13">
    <location>
        <begin position="995"/>
        <end position="1004"/>
    </location>
</feature>
<keyword evidence="2" id="KW-1003">Cell membrane</keyword>
<protein>
    <recommendedName>
        <fullName evidence="11">Protocadherin beta-1</fullName>
    </recommendedName>
</protein>
<keyword evidence="4 15" id="KW-0732">Signal</keyword>
<evidence type="ECO:0000256" key="14">
    <source>
        <dbReference type="SAM" id="Phobius"/>
    </source>
</evidence>
<dbReference type="EMBL" id="KP941032">
    <property type="protein sequence ID" value="ALM55023.1"/>
    <property type="molecule type" value="mRNA"/>
</dbReference>
<comment type="subcellular location">
    <subcellularLocation>
        <location evidence="1">Cell membrane</location>
        <topology evidence="1">Single-pass type I membrane protein</topology>
    </subcellularLocation>
</comment>
<evidence type="ECO:0000259" key="16">
    <source>
        <dbReference type="PROSITE" id="PS50268"/>
    </source>
</evidence>
<dbReference type="FunFam" id="2.60.40.60:FF:000127">
    <property type="entry name" value="Protocadherin beta 1"/>
    <property type="match status" value="1"/>
</dbReference>
<evidence type="ECO:0000256" key="3">
    <source>
        <dbReference type="ARBA" id="ARBA00022692"/>
    </source>
</evidence>
<feature type="chain" id="PRO_5006591602" description="Protocadherin beta-1" evidence="15">
    <location>
        <begin position="21"/>
        <end position="1313"/>
    </location>
</feature>
<reference evidence="17" key="1">
    <citation type="journal article" date="2016" name="Mol. Biol. Evol.">
        <title>Cyclostomes Lack Clustered Protocadherins.</title>
        <authorList>
            <person name="Ravi V."/>
            <person name="Yu W.P."/>
            <person name="Pillai N.E."/>
            <person name="Lian M.M."/>
            <person name="Tay B.H."/>
            <person name="Tohari S."/>
            <person name="Brenner S."/>
            <person name="Venkatesh B."/>
        </authorList>
    </citation>
    <scope>NUCLEOTIDE SEQUENCE</scope>
</reference>
<feature type="compositionally biased region" description="Low complexity" evidence="13">
    <location>
        <begin position="921"/>
        <end position="930"/>
    </location>
</feature>
<keyword evidence="10" id="KW-0325">Glycoprotein</keyword>